<proteinExistence type="inferred from homology"/>
<evidence type="ECO:0000256" key="9">
    <source>
        <dbReference type="HAMAP-Rule" id="MF_00131"/>
    </source>
</evidence>
<keyword evidence="7 9" id="KW-0456">Lyase</keyword>
<feature type="active site" description="Proton acceptor" evidence="9">
    <location>
        <position position="60"/>
    </location>
</feature>
<dbReference type="NCBIfam" id="TIGR00262">
    <property type="entry name" value="trpA"/>
    <property type="match status" value="1"/>
</dbReference>
<evidence type="ECO:0000256" key="4">
    <source>
        <dbReference type="ARBA" id="ARBA00022605"/>
    </source>
</evidence>
<dbReference type="FunFam" id="3.20.20.70:FF:000037">
    <property type="entry name" value="Tryptophan synthase alpha chain"/>
    <property type="match status" value="1"/>
</dbReference>
<dbReference type="STRING" id="1413210.U472_13295"/>
<sequence>MSRIATTFARLQDQGQQAFIPFLMTGDPTLELTKELVLEAERNGADIIELGIPFSNPLADGPTIQRAGKRSLAHRTNLKDIFKLVKEIRTESQIPIVLMGYFNSIFNYGLERLINSCEEVGVDGLIIPDLPMGEDEELRALSNEVDIISLVALNSSPKRIKELAENSQGFIYAVATLGTTGERGEVSKEVKAKVEEIKSLTSTPVAVGFGISKPEHVKEVASFADGAIVGSAIIKRLEDNLELLPESEAEFINSVGEIVSTLTSPLN</sequence>
<evidence type="ECO:0000256" key="1">
    <source>
        <dbReference type="ARBA" id="ARBA00003365"/>
    </source>
</evidence>
<keyword evidence="6 9" id="KW-0057">Aromatic amino acid biosynthesis</keyword>
<dbReference type="UniPathway" id="UPA00035">
    <property type="reaction ID" value="UER00044"/>
</dbReference>
<evidence type="ECO:0000256" key="3">
    <source>
        <dbReference type="ARBA" id="ARBA00011270"/>
    </source>
</evidence>
<name>A0A285HDC0_9FIRM</name>
<dbReference type="OrthoDB" id="9804578at2"/>
<organism evidence="11 12">
    <name type="scientific">Orenia metallireducens</name>
    <dbReference type="NCBI Taxonomy" id="1413210"/>
    <lineage>
        <taxon>Bacteria</taxon>
        <taxon>Bacillati</taxon>
        <taxon>Bacillota</taxon>
        <taxon>Clostridia</taxon>
        <taxon>Halanaerobiales</taxon>
        <taxon>Halobacteroidaceae</taxon>
        <taxon>Orenia</taxon>
    </lineage>
</organism>
<evidence type="ECO:0000313" key="11">
    <source>
        <dbReference type="EMBL" id="SNY32671.1"/>
    </source>
</evidence>
<dbReference type="HAMAP" id="MF_00131">
    <property type="entry name" value="Trp_synth_alpha"/>
    <property type="match status" value="1"/>
</dbReference>
<evidence type="ECO:0000256" key="7">
    <source>
        <dbReference type="ARBA" id="ARBA00023239"/>
    </source>
</evidence>
<comment type="catalytic activity">
    <reaction evidence="8 9">
        <text>(1S,2R)-1-C-(indol-3-yl)glycerol 3-phosphate + L-serine = D-glyceraldehyde 3-phosphate + L-tryptophan + H2O</text>
        <dbReference type="Rhea" id="RHEA:10532"/>
        <dbReference type="ChEBI" id="CHEBI:15377"/>
        <dbReference type="ChEBI" id="CHEBI:33384"/>
        <dbReference type="ChEBI" id="CHEBI:57912"/>
        <dbReference type="ChEBI" id="CHEBI:58866"/>
        <dbReference type="ChEBI" id="CHEBI:59776"/>
        <dbReference type="EC" id="4.2.1.20"/>
    </reaction>
</comment>
<evidence type="ECO:0000256" key="6">
    <source>
        <dbReference type="ARBA" id="ARBA00023141"/>
    </source>
</evidence>
<dbReference type="EMBL" id="OBDZ01000016">
    <property type="protein sequence ID" value="SNY32671.1"/>
    <property type="molecule type" value="Genomic_DNA"/>
</dbReference>
<keyword evidence="12" id="KW-1185">Reference proteome</keyword>
<dbReference type="AlphaFoldDB" id="A0A285HDC0"/>
<dbReference type="RefSeq" id="WP_097018252.1">
    <property type="nucleotide sequence ID" value="NZ_OBDZ01000016.1"/>
</dbReference>
<comment type="function">
    <text evidence="1 9">The alpha subunit is responsible for the aldol cleavage of indoleglycerol phosphate to indole and glyceraldehyde 3-phosphate.</text>
</comment>
<dbReference type="Pfam" id="PF00290">
    <property type="entry name" value="Trp_syntA"/>
    <property type="match status" value="1"/>
</dbReference>
<dbReference type="PANTHER" id="PTHR43406">
    <property type="entry name" value="TRYPTOPHAN SYNTHASE, ALPHA CHAIN"/>
    <property type="match status" value="1"/>
</dbReference>
<dbReference type="InterPro" id="IPR013785">
    <property type="entry name" value="Aldolase_TIM"/>
</dbReference>
<keyword evidence="5 9" id="KW-0822">Tryptophan biosynthesis</keyword>
<evidence type="ECO:0000256" key="5">
    <source>
        <dbReference type="ARBA" id="ARBA00022822"/>
    </source>
</evidence>
<dbReference type="Gene3D" id="3.20.20.70">
    <property type="entry name" value="Aldolase class I"/>
    <property type="match status" value="1"/>
</dbReference>
<dbReference type="Proteomes" id="UP000219573">
    <property type="component" value="Unassembled WGS sequence"/>
</dbReference>
<reference evidence="12" key="1">
    <citation type="submission" date="2017-09" db="EMBL/GenBank/DDBJ databases">
        <authorList>
            <person name="Varghese N."/>
            <person name="Submissions S."/>
        </authorList>
    </citation>
    <scope>NUCLEOTIDE SEQUENCE [LARGE SCALE GENOMIC DNA]</scope>
    <source>
        <strain evidence="12">MSL47</strain>
    </source>
</reference>
<dbReference type="GO" id="GO:0004834">
    <property type="term" value="F:tryptophan synthase activity"/>
    <property type="evidence" value="ECO:0007669"/>
    <property type="project" value="UniProtKB-UniRule"/>
</dbReference>
<comment type="similarity">
    <text evidence="9 10">Belongs to the TrpA family.</text>
</comment>
<dbReference type="EC" id="4.2.1.20" evidence="9"/>
<dbReference type="InterPro" id="IPR002028">
    <property type="entry name" value="Trp_synthase_suA"/>
</dbReference>
<keyword evidence="4 9" id="KW-0028">Amino-acid biosynthesis</keyword>
<dbReference type="GO" id="GO:0005829">
    <property type="term" value="C:cytosol"/>
    <property type="evidence" value="ECO:0007669"/>
    <property type="project" value="TreeGrafter"/>
</dbReference>
<evidence type="ECO:0000256" key="2">
    <source>
        <dbReference type="ARBA" id="ARBA00004733"/>
    </source>
</evidence>
<dbReference type="PANTHER" id="PTHR43406:SF1">
    <property type="entry name" value="TRYPTOPHAN SYNTHASE ALPHA CHAIN, CHLOROPLASTIC"/>
    <property type="match status" value="1"/>
</dbReference>
<gene>
    <name evidence="9" type="primary">trpA</name>
    <name evidence="11" type="ORF">SAMN06265827_11661</name>
</gene>
<dbReference type="SUPFAM" id="SSF51366">
    <property type="entry name" value="Ribulose-phoshate binding barrel"/>
    <property type="match status" value="1"/>
</dbReference>
<feature type="active site" description="Proton acceptor" evidence="9">
    <location>
        <position position="49"/>
    </location>
</feature>
<dbReference type="CDD" id="cd04724">
    <property type="entry name" value="Tryptophan_synthase_alpha"/>
    <property type="match status" value="1"/>
</dbReference>
<evidence type="ECO:0000256" key="10">
    <source>
        <dbReference type="RuleBase" id="RU003662"/>
    </source>
</evidence>
<protein>
    <recommendedName>
        <fullName evidence="9">Tryptophan synthase alpha chain</fullName>
        <ecNumber evidence="9">4.2.1.20</ecNumber>
    </recommendedName>
</protein>
<accession>A0A285HDC0</accession>
<evidence type="ECO:0000313" key="12">
    <source>
        <dbReference type="Proteomes" id="UP000219573"/>
    </source>
</evidence>
<comment type="subunit">
    <text evidence="3 9">Tetramer of two alpha and two beta chains.</text>
</comment>
<comment type="pathway">
    <text evidence="2 9">Amino-acid biosynthesis; L-tryptophan biosynthesis; L-tryptophan from chorismate: step 5/5.</text>
</comment>
<dbReference type="InterPro" id="IPR011060">
    <property type="entry name" value="RibuloseP-bd_barrel"/>
</dbReference>
<evidence type="ECO:0000256" key="8">
    <source>
        <dbReference type="ARBA" id="ARBA00049047"/>
    </source>
</evidence>